<dbReference type="GO" id="GO:0048285">
    <property type="term" value="P:organelle fission"/>
    <property type="evidence" value="ECO:0007669"/>
    <property type="project" value="TreeGrafter"/>
</dbReference>
<reference evidence="4 5" key="1">
    <citation type="submission" date="2018-12" db="EMBL/GenBank/DDBJ databases">
        <authorList>
            <consortium name="Pathogen Informatics"/>
        </authorList>
    </citation>
    <scope>NUCLEOTIDE SEQUENCE [LARGE SCALE GENOMIC DNA]</scope>
    <source>
        <strain evidence="4 5">NCTC3438</strain>
    </source>
</reference>
<dbReference type="InterPro" id="IPR003008">
    <property type="entry name" value="Tubulin_FtsZ_GTPase"/>
</dbReference>
<dbReference type="SMART" id="SM00864">
    <property type="entry name" value="Tubulin"/>
    <property type="match status" value="1"/>
</dbReference>
<dbReference type="GO" id="GO:0005525">
    <property type="term" value="F:GTP binding"/>
    <property type="evidence" value="ECO:0007669"/>
    <property type="project" value="UniProtKB-KW"/>
</dbReference>
<protein>
    <submittedName>
        <fullName evidence="4">Cell division protein FtsZ</fullName>
    </submittedName>
</protein>
<dbReference type="PANTHER" id="PTHR30314">
    <property type="entry name" value="CELL DIVISION PROTEIN FTSZ-RELATED"/>
    <property type="match status" value="1"/>
</dbReference>
<evidence type="ECO:0000313" key="5">
    <source>
        <dbReference type="Proteomes" id="UP000268198"/>
    </source>
</evidence>
<keyword evidence="5" id="KW-1185">Reference proteome</keyword>
<dbReference type="Pfam" id="PF00091">
    <property type="entry name" value="Tubulin"/>
    <property type="match status" value="1"/>
</dbReference>
<evidence type="ECO:0000256" key="2">
    <source>
        <dbReference type="ARBA" id="ARBA00023134"/>
    </source>
</evidence>
<keyword evidence="4" id="KW-0131">Cell cycle</keyword>
<dbReference type="InterPro" id="IPR036525">
    <property type="entry name" value="Tubulin/FtsZ_GTPase_sf"/>
</dbReference>
<gene>
    <name evidence="4" type="primary">ftsZ_1</name>
    <name evidence="4" type="ORF">NCTC3438_00985</name>
</gene>
<organism evidence="4 5">
    <name type="scientific">Avibacterium volantium</name>
    <name type="common">Pasteurella volantium</name>
    <dbReference type="NCBI Taxonomy" id="762"/>
    <lineage>
        <taxon>Bacteria</taxon>
        <taxon>Pseudomonadati</taxon>
        <taxon>Pseudomonadota</taxon>
        <taxon>Gammaproteobacteria</taxon>
        <taxon>Pasteurellales</taxon>
        <taxon>Pasteurellaceae</taxon>
        <taxon>Avibacterium</taxon>
    </lineage>
</organism>
<evidence type="ECO:0000256" key="1">
    <source>
        <dbReference type="ARBA" id="ARBA00022741"/>
    </source>
</evidence>
<keyword evidence="1" id="KW-0547">Nucleotide-binding</keyword>
<dbReference type="RefSeq" id="WP_126371872.1">
    <property type="nucleotide sequence ID" value="NZ_LR134167.1"/>
</dbReference>
<dbReference type="GO" id="GO:0051301">
    <property type="term" value="P:cell division"/>
    <property type="evidence" value="ECO:0007669"/>
    <property type="project" value="UniProtKB-KW"/>
</dbReference>
<dbReference type="Gene3D" id="3.40.50.1440">
    <property type="entry name" value="Tubulin/FtsZ, GTPase domain"/>
    <property type="match status" value="1"/>
</dbReference>
<dbReference type="AlphaFoldDB" id="A0A3S4J928"/>
<evidence type="ECO:0000313" key="4">
    <source>
        <dbReference type="EMBL" id="VEB23443.1"/>
    </source>
</evidence>
<dbReference type="KEGG" id="avt:NCTC3438_00985"/>
<keyword evidence="4" id="KW-0132">Cell division</keyword>
<dbReference type="Proteomes" id="UP000268198">
    <property type="component" value="Chromosome"/>
</dbReference>
<proteinExistence type="predicted"/>
<feature type="domain" description="Tubulin/FtsZ GTPase" evidence="3">
    <location>
        <begin position="6"/>
        <end position="198"/>
    </location>
</feature>
<dbReference type="PRINTS" id="PR00423">
    <property type="entry name" value="CELLDVISFTSZ"/>
</dbReference>
<evidence type="ECO:0000259" key="3">
    <source>
        <dbReference type="SMART" id="SM00864"/>
    </source>
</evidence>
<sequence length="200" mass="21996">MNDTLLISVLGIGTYGTKALHMIMDKMQKNDQDDMFITAPNSNEFAFYAIDNDKDVLNSSNAQDSLLLSDELNQESLADQQVEEKLCQMVGDSDFVILVSAVGGNTSSMVIAAVAERLNAMKIPMAAVVVKPFDFEGQKRINNAEIAISKLEKLVTTLKVLNNNEVIAKTDNQPSKQLFAQADSELVEFVLSFSEKHFIA</sequence>
<dbReference type="GO" id="GO:0032153">
    <property type="term" value="C:cell division site"/>
    <property type="evidence" value="ECO:0007669"/>
    <property type="project" value="TreeGrafter"/>
</dbReference>
<dbReference type="GO" id="GO:0005737">
    <property type="term" value="C:cytoplasm"/>
    <property type="evidence" value="ECO:0007669"/>
    <property type="project" value="TreeGrafter"/>
</dbReference>
<accession>A0A3S4J928</accession>
<dbReference type="EMBL" id="LR134167">
    <property type="protein sequence ID" value="VEB23443.1"/>
    <property type="molecule type" value="Genomic_DNA"/>
</dbReference>
<name>A0A3S4J928_AVIVO</name>
<dbReference type="InterPro" id="IPR045061">
    <property type="entry name" value="FtsZ/CetZ"/>
</dbReference>
<dbReference type="SUPFAM" id="SSF52490">
    <property type="entry name" value="Tubulin nucleotide-binding domain-like"/>
    <property type="match status" value="1"/>
</dbReference>
<keyword evidence="2" id="KW-0342">GTP-binding</keyword>
<dbReference type="PANTHER" id="PTHR30314:SF3">
    <property type="entry name" value="MITOCHONDRIAL DIVISION PROTEIN FSZA"/>
    <property type="match status" value="1"/>
</dbReference>
<dbReference type="GO" id="GO:0003924">
    <property type="term" value="F:GTPase activity"/>
    <property type="evidence" value="ECO:0007669"/>
    <property type="project" value="InterPro"/>
</dbReference>